<feature type="transmembrane region" description="Helical" evidence="1">
    <location>
        <begin position="229"/>
        <end position="255"/>
    </location>
</feature>
<feature type="transmembrane region" description="Helical" evidence="1">
    <location>
        <begin position="187"/>
        <end position="207"/>
    </location>
</feature>
<accession>A0ABV8U693</accession>
<feature type="transmembrane region" description="Helical" evidence="1">
    <location>
        <begin position="113"/>
        <end position="132"/>
    </location>
</feature>
<reference evidence="3" key="1">
    <citation type="journal article" date="2019" name="Int. J. Syst. Evol. Microbiol.">
        <title>The Global Catalogue of Microorganisms (GCM) 10K type strain sequencing project: providing services to taxonomists for standard genome sequencing and annotation.</title>
        <authorList>
            <consortium name="The Broad Institute Genomics Platform"/>
            <consortium name="The Broad Institute Genome Sequencing Center for Infectious Disease"/>
            <person name="Wu L."/>
            <person name="Ma J."/>
        </authorList>
    </citation>
    <scope>NUCLEOTIDE SEQUENCE [LARGE SCALE GENOMIC DNA]</scope>
    <source>
        <strain evidence="3">CGMCC 1.15304</strain>
    </source>
</reference>
<organism evidence="2 3">
    <name type="scientific">Kordiimonas lipolytica</name>
    <dbReference type="NCBI Taxonomy" id="1662421"/>
    <lineage>
        <taxon>Bacteria</taxon>
        <taxon>Pseudomonadati</taxon>
        <taxon>Pseudomonadota</taxon>
        <taxon>Alphaproteobacteria</taxon>
        <taxon>Kordiimonadales</taxon>
        <taxon>Kordiimonadaceae</taxon>
        <taxon>Kordiimonas</taxon>
    </lineage>
</organism>
<protein>
    <submittedName>
        <fullName evidence="2">Stage II sporulation protein M</fullName>
    </submittedName>
</protein>
<feature type="transmembrane region" description="Helical" evidence="1">
    <location>
        <begin position="276"/>
        <end position="294"/>
    </location>
</feature>
<evidence type="ECO:0000313" key="2">
    <source>
        <dbReference type="EMBL" id="MFC4346395.1"/>
    </source>
</evidence>
<keyword evidence="3" id="KW-1185">Reference proteome</keyword>
<proteinExistence type="predicted"/>
<keyword evidence="1" id="KW-0472">Membrane</keyword>
<evidence type="ECO:0000313" key="3">
    <source>
        <dbReference type="Proteomes" id="UP001595776"/>
    </source>
</evidence>
<evidence type="ECO:0000256" key="1">
    <source>
        <dbReference type="SAM" id="Phobius"/>
    </source>
</evidence>
<dbReference type="PANTHER" id="PTHR35337">
    <property type="entry name" value="SLR1478 PROTEIN"/>
    <property type="match status" value="1"/>
</dbReference>
<name>A0ABV8U693_9PROT</name>
<feature type="transmembrane region" description="Helical" evidence="1">
    <location>
        <begin position="306"/>
        <end position="325"/>
    </location>
</feature>
<dbReference type="RefSeq" id="WP_068150839.1">
    <property type="nucleotide sequence ID" value="NZ_JBHSCR010000001.1"/>
</dbReference>
<dbReference type="Proteomes" id="UP001595776">
    <property type="component" value="Unassembled WGS sequence"/>
</dbReference>
<keyword evidence="1" id="KW-0812">Transmembrane</keyword>
<dbReference type="InterPro" id="IPR002798">
    <property type="entry name" value="SpoIIM-like"/>
</dbReference>
<dbReference type="PANTHER" id="PTHR35337:SF1">
    <property type="entry name" value="SLR1478 PROTEIN"/>
    <property type="match status" value="1"/>
</dbReference>
<keyword evidence="1" id="KW-1133">Transmembrane helix</keyword>
<comment type="caution">
    <text evidence="2">The sequence shown here is derived from an EMBL/GenBank/DDBJ whole genome shotgun (WGS) entry which is preliminary data.</text>
</comment>
<gene>
    <name evidence="2" type="ORF">ACFO5Q_00870</name>
</gene>
<dbReference type="EMBL" id="JBHSCR010000001">
    <property type="protein sequence ID" value="MFC4346395.1"/>
    <property type="molecule type" value="Genomic_DNA"/>
</dbReference>
<sequence length="343" mass="37878">MALEGTKSFQFRQEREAGWQQLEKLVMQAEKKGIRSLSAADVFELPHLYKGALSSLSVARSISLDKNVVDYLENLTTRAYFLLYGHQRPAGKAFARLMQFSVPDAVRSLKQEFIVAFVVMFLGVMAGFFLVLQNPDWFFTFMNRELADGRVPRASAEELKAVIYPAEDKLNSLDIFATQLFTHNSQVGLLAFALGFALGLPTIWLLFQNGTMLGAFLALHYEKDLLYELGGWLIIHGSTEILAIILCGAAGLAIARHYVFPGKLSRMESLAIYGKKAALVAFGCILMFLVAGLLEGFARQLVSSDTGRYTIGLGFLFIWALYFLGVGRNAPEDASDDIGGKAS</sequence>
<dbReference type="Pfam" id="PF01944">
    <property type="entry name" value="SpoIIM"/>
    <property type="match status" value="1"/>
</dbReference>